<feature type="non-terminal residue" evidence="1">
    <location>
        <position position="1"/>
    </location>
</feature>
<proteinExistence type="evidence at transcript level"/>
<reference evidence="1" key="1">
    <citation type="journal article" date="1994" name="Mech. Dev.">
        <title>Isoforms of a novel cell adhesion molecule-like protein tyrosine phosphatase are implicated in neural development.</title>
        <authorList>
            <person name="Stoker A.W."/>
        </authorList>
    </citation>
    <scope>NUCLEOTIDE SEQUENCE</scope>
    <source>
        <tissue evidence="1">Brain</tissue>
    </source>
</reference>
<dbReference type="PIR" id="I50215">
    <property type="entry name" value="I50215"/>
</dbReference>
<evidence type="ECO:0000313" key="1">
    <source>
        <dbReference type="EMBL" id="AAA64463.1"/>
    </source>
</evidence>
<sequence length="64" mass="6843">SNSAGVRYSSPANLYVRGRERVGPQHWQIPPSPWPSFVPSALICSCAEHGESSVAAARIPAVHC</sequence>
<accession>Q90818</accession>
<dbReference type="AlphaFoldDB" id="Q90818"/>
<dbReference type="EMBL" id="L32783">
    <property type="protein sequence ID" value="AAA64463.1"/>
    <property type="molecule type" value="mRNA"/>
</dbReference>
<protein>
    <submittedName>
        <fullName evidence="1">Protein-tyrosine phosphatase</fullName>
    </submittedName>
</protein>
<gene>
    <name evidence="1" type="primary">CRYPalpha4</name>
</gene>
<organism evidence="1">
    <name type="scientific">Gallus gallus</name>
    <name type="common">Chicken</name>
    <dbReference type="NCBI Taxonomy" id="9031"/>
    <lineage>
        <taxon>Eukaryota</taxon>
        <taxon>Metazoa</taxon>
        <taxon>Chordata</taxon>
        <taxon>Craniata</taxon>
        <taxon>Vertebrata</taxon>
        <taxon>Euteleostomi</taxon>
        <taxon>Archelosauria</taxon>
        <taxon>Archosauria</taxon>
        <taxon>Dinosauria</taxon>
        <taxon>Saurischia</taxon>
        <taxon>Theropoda</taxon>
        <taxon>Coelurosauria</taxon>
        <taxon>Aves</taxon>
        <taxon>Neognathae</taxon>
        <taxon>Galloanserae</taxon>
        <taxon>Galliformes</taxon>
        <taxon>Phasianidae</taxon>
        <taxon>Phasianinae</taxon>
        <taxon>Gallus</taxon>
    </lineage>
</organism>
<name>Q90818_CHICK</name>